<feature type="transmembrane region" description="Helical" evidence="3">
    <location>
        <begin position="115"/>
        <end position="139"/>
    </location>
</feature>
<evidence type="ECO:0000256" key="1">
    <source>
        <dbReference type="ARBA" id="ARBA00006068"/>
    </source>
</evidence>
<keyword evidence="3" id="KW-1133">Transmembrane helix</keyword>
<organism evidence="5 6">
    <name type="scientific">Tessaracoccus palaemonis</name>
    <dbReference type="NCBI Taxonomy" id="2829499"/>
    <lineage>
        <taxon>Bacteria</taxon>
        <taxon>Bacillati</taxon>
        <taxon>Actinomycetota</taxon>
        <taxon>Actinomycetes</taxon>
        <taxon>Propionibacteriales</taxon>
        <taxon>Propionibacteriaceae</taxon>
        <taxon>Tessaracoccus</taxon>
    </lineage>
</organism>
<protein>
    <submittedName>
        <fullName evidence="5">LCP family protein</fullName>
    </submittedName>
</protein>
<dbReference type="NCBIfam" id="TIGR00350">
    <property type="entry name" value="lytR_cpsA_psr"/>
    <property type="match status" value="1"/>
</dbReference>
<keyword evidence="6" id="KW-1185">Reference proteome</keyword>
<dbReference type="PANTHER" id="PTHR33392">
    <property type="entry name" value="POLYISOPRENYL-TEICHOIC ACID--PEPTIDOGLYCAN TEICHOIC ACID TRANSFERASE TAGU"/>
    <property type="match status" value="1"/>
</dbReference>
<dbReference type="Pfam" id="PF03816">
    <property type="entry name" value="LytR_cpsA_psr"/>
    <property type="match status" value="1"/>
</dbReference>
<feature type="transmembrane region" description="Helical" evidence="3">
    <location>
        <begin position="47"/>
        <end position="74"/>
    </location>
</feature>
<evidence type="ECO:0000256" key="3">
    <source>
        <dbReference type="SAM" id="Phobius"/>
    </source>
</evidence>
<dbReference type="Proteomes" id="UP000824504">
    <property type="component" value="Chromosome"/>
</dbReference>
<dbReference type="InterPro" id="IPR050922">
    <property type="entry name" value="LytR/CpsA/Psr_CW_biosynth"/>
</dbReference>
<dbReference type="EMBL" id="CP079216">
    <property type="protein sequence ID" value="QXT63687.1"/>
    <property type="molecule type" value="Genomic_DNA"/>
</dbReference>
<evidence type="ECO:0000313" key="6">
    <source>
        <dbReference type="Proteomes" id="UP000824504"/>
    </source>
</evidence>
<name>A0ABX8SJY2_9ACTN</name>
<feature type="region of interest" description="Disordered" evidence="2">
    <location>
        <begin position="434"/>
        <end position="498"/>
    </location>
</feature>
<proteinExistence type="inferred from homology"/>
<feature type="transmembrane region" description="Helical" evidence="3">
    <location>
        <begin position="17"/>
        <end position="35"/>
    </location>
</feature>
<reference evidence="5 6" key="1">
    <citation type="submission" date="2021-07" db="EMBL/GenBank/DDBJ databases">
        <title>complete genome sequencing of Tessaracoccus sp.J1M15.</title>
        <authorList>
            <person name="Bae J.-W."/>
            <person name="Kim D.-y."/>
        </authorList>
    </citation>
    <scope>NUCLEOTIDE SEQUENCE [LARGE SCALE GENOMIC DNA]</scope>
    <source>
        <strain evidence="5 6">J1M15</strain>
    </source>
</reference>
<feature type="domain" description="Cell envelope-related transcriptional attenuator" evidence="4">
    <location>
        <begin position="180"/>
        <end position="354"/>
    </location>
</feature>
<evidence type="ECO:0000256" key="2">
    <source>
        <dbReference type="SAM" id="MobiDB-lite"/>
    </source>
</evidence>
<keyword evidence="3" id="KW-0472">Membrane</keyword>
<dbReference type="PANTHER" id="PTHR33392:SF6">
    <property type="entry name" value="POLYISOPRENYL-TEICHOIC ACID--PEPTIDOGLYCAN TEICHOIC ACID TRANSFERASE TAGU"/>
    <property type="match status" value="1"/>
</dbReference>
<comment type="similarity">
    <text evidence="1">Belongs to the LytR/CpsA/Psr (LCP) family.</text>
</comment>
<keyword evidence="3" id="KW-0812">Transmembrane</keyword>
<evidence type="ECO:0000259" key="4">
    <source>
        <dbReference type="Pfam" id="PF03816"/>
    </source>
</evidence>
<evidence type="ECO:0000313" key="5">
    <source>
        <dbReference type="EMBL" id="QXT63687.1"/>
    </source>
</evidence>
<feature type="transmembrane region" description="Helical" evidence="3">
    <location>
        <begin position="80"/>
        <end position="103"/>
    </location>
</feature>
<sequence>MPSAQPAAAQSLQTRRAFGYVLMSAVLPGSVQLFAGSRRVGRIATRVYAAALAVIVVLAVGLVALRGATVGFLLTPAVAVFFRIAVWVLFLGWAALLLDAWRLARPINLLRRPRLGLTVTTLVLALAVGAATSVAANAFSGVANVGDLLAGGGDAEQKAGRYNVLLLGADASDDRVGLRPDSINVASVDAETGRTVLFGLPRNMQRVPFPESSPLHALYPDGFVCDDGECMLNGVYTLGVEHKDLYPDAGDPGLQAVKEAVAETLGLDLNYYALVDMAGFQSLIDAMGGITLDISKDIPVGGVGSRIYGYIKAGEDVHLDGFHALWFARSRAESSDYERMARQKCVMSAMVQQLDPMTVATKFTELSEAGKNLLKTDVGRGQVYQLAELALAAKGTRIASVNFSPPLITTADPDFALIRSTVRDKIAHAEELDEKAAAKAAAGTSPSPTAGPSEAEPEGTQTAESTPEATASASAEPEVDKDTFTDTEDLEAVCSVSS</sequence>
<gene>
    <name evidence="5" type="ORF">KDB89_04205</name>
</gene>
<accession>A0ABX8SJY2</accession>
<dbReference type="RefSeq" id="WP_219083614.1">
    <property type="nucleotide sequence ID" value="NZ_CP079216.1"/>
</dbReference>
<dbReference type="InterPro" id="IPR004474">
    <property type="entry name" value="LytR_CpsA_psr"/>
</dbReference>
<feature type="compositionally biased region" description="Low complexity" evidence="2">
    <location>
        <begin position="438"/>
        <end position="476"/>
    </location>
</feature>